<dbReference type="InterPro" id="IPR000160">
    <property type="entry name" value="GGDEF_dom"/>
</dbReference>
<evidence type="ECO:0000259" key="7">
    <source>
        <dbReference type="PROSITE" id="PS50885"/>
    </source>
</evidence>
<dbReference type="RefSeq" id="WP_158513710.1">
    <property type="nucleotide sequence ID" value="NZ_CP017111.1"/>
</dbReference>
<dbReference type="InterPro" id="IPR033479">
    <property type="entry name" value="dCache_1"/>
</dbReference>
<dbReference type="Gene3D" id="3.30.450.20">
    <property type="entry name" value="PAS domain"/>
    <property type="match status" value="1"/>
</dbReference>
<sequence length="539" mass="59797">MFTLKYDSFDKIKNSIIARVILFACVMILIGGLTRYYLSVNTIHSNLFKIISIHQEALANEAAKEITHDIDVRKTLLSHIASRMPLGLLESPSQLQRWLGELHGFNPLFSSALFVLNEEGSLIAGTGSELLEGEKAYASDDFFKRAFTHEFVIGTLKVSKRLNEPVLSMAMPIKDALGHVRAIVVGMTYYDATFFNRVLNGRIGKTGGFLLIDAKQQIFIAAANKELILKPTPPKGKNLLHDKALEGFRGSDITINTDGIEELSAIASIPNTDWFVVSRIQTKEAFAMEGNIKTTLIQAHIISLIIAPTILFLFLFFFFRPLRTSASLANKMSLGEVPLKPLPIKRMDEVGYLTVAFNRLMAMLLASQKELKEIAHYDYLTKLPNRFLMVDRLEQALARCARNNTHVALFFMDLDGFKAINDSLGHSAGDEALVEVAKRFSALIRESDTLARVGGDEFVMVLSDLDSDLASATNAAHLVARKCIEALKEPFLFQGNAKILGVSIGMAMGDKESRVDTLIVEADTKMYKAKNAIHSNFTE</sequence>
<evidence type="ECO:0000256" key="4">
    <source>
        <dbReference type="ARBA" id="ARBA00022989"/>
    </source>
</evidence>
<dbReference type="CDD" id="cd12914">
    <property type="entry name" value="PDC1_DGC_like"/>
    <property type="match status" value="1"/>
</dbReference>
<dbReference type="PANTHER" id="PTHR46663">
    <property type="entry name" value="DIGUANYLATE CYCLASE DGCT-RELATED"/>
    <property type="match status" value="1"/>
</dbReference>
<gene>
    <name evidence="9" type="ORF">SHALO_0820</name>
</gene>
<keyword evidence="3 6" id="KW-0812">Transmembrane</keyword>
<keyword evidence="5 6" id="KW-0472">Membrane</keyword>
<feature type="domain" description="HAMP" evidence="7">
    <location>
        <begin position="316"/>
        <end position="369"/>
    </location>
</feature>
<evidence type="ECO:0000256" key="6">
    <source>
        <dbReference type="SAM" id="Phobius"/>
    </source>
</evidence>
<proteinExistence type="predicted"/>
<dbReference type="GO" id="GO:0005886">
    <property type="term" value="C:plasma membrane"/>
    <property type="evidence" value="ECO:0007669"/>
    <property type="project" value="UniProtKB-SubCell"/>
</dbReference>
<organism evidence="9 10">
    <name type="scientific">Sulfurospirillum halorespirans DSM 13726</name>
    <dbReference type="NCBI Taxonomy" id="1193502"/>
    <lineage>
        <taxon>Bacteria</taxon>
        <taxon>Pseudomonadati</taxon>
        <taxon>Campylobacterota</taxon>
        <taxon>Epsilonproteobacteria</taxon>
        <taxon>Campylobacterales</taxon>
        <taxon>Sulfurospirillaceae</taxon>
        <taxon>Sulfurospirillum</taxon>
    </lineage>
</organism>
<feature type="domain" description="GGDEF" evidence="8">
    <location>
        <begin position="405"/>
        <end position="539"/>
    </location>
</feature>
<dbReference type="SMART" id="SM00267">
    <property type="entry name" value="GGDEF"/>
    <property type="match status" value="1"/>
</dbReference>
<dbReference type="CDD" id="cd01949">
    <property type="entry name" value="GGDEF"/>
    <property type="match status" value="1"/>
</dbReference>
<dbReference type="EMBL" id="CP017111">
    <property type="protein sequence ID" value="AOO64602.1"/>
    <property type="molecule type" value="Genomic_DNA"/>
</dbReference>
<dbReference type="InterPro" id="IPR029787">
    <property type="entry name" value="Nucleotide_cyclase"/>
</dbReference>
<reference evidence="10" key="1">
    <citation type="submission" date="2016-08" db="EMBL/GenBank/DDBJ databases">
        <title>Complete genome sequence of the organohalide-respiring Epsilonproteobacterium Sulfurospirillum halorespirans.</title>
        <authorList>
            <person name="Goris T."/>
            <person name="Zimmermann J."/>
            <person name="Schenz B."/>
            <person name="Lemos M."/>
            <person name="Hackermueller J."/>
            <person name="Diekert G."/>
        </authorList>
    </citation>
    <scope>NUCLEOTIDE SEQUENCE [LARGE SCALE GENOMIC DNA]</scope>
    <source>
        <strain>DSM 13726</strain>
        <strain evidence="10">PCE-M2</strain>
    </source>
</reference>
<dbReference type="Pfam" id="PF00990">
    <property type="entry name" value="GGDEF"/>
    <property type="match status" value="1"/>
</dbReference>
<protein>
    <submittedName>
        <fullName evidence="9">Putative diguanylate cyclase</fullName>
    </submittedName>
</protein>
<dbReference type="Gene3D" id="6.10.340.10">
    <property type="match status" value="1"/>
</dbReference>
<keyword evidence="2" id="KW-1003">Cell membrane</keyword>
<evidence type="ECO:0000313" key="9">
    <source>
        <dbReference type="EMBL" id="AOO64602.1"/>
    </source>
</evidence>
<dbReference type="InterPro" id="IPR003660">
    <property type="entry name" value="HAMP_dom"/>
</dbReference>
<dbReference type="PATRIC" id="fig|1193502.14.peg.828"/>
<accession>A0A1D7THU1</accession>
<feature type="transmembrane region" description="Helical" evidence="6">
    <location>
        <begin position="301"/>
        <end position="322"/>
    </location>
</feature>
<dbReference type="KEGG" id="shal:SHALO_0820"/>
<feature type="transmembrane region" description="Helical" evidence="6">
    <location>
        <begin position="20"/>
        <end position="38"/>
    </location>
</feature>
<evidence type="ECO:0000256" key="2">
    <source>
        <dbReference type="ARBA" id="ARBA00022475"/>
    </source>
</evidence>
<evidence type="ECO:0000256" key="1">
    <source>
        <dbReference type="ARBA" id="ARBA00004651"/>
    </source>
</evidence>
<evidence type="ECO:0000259" key="8">
    <source>
        <dbReference type="PROSITE" id="PS50887"/>
    </source>
</evidence>
<name>A0A1D7THU1_9BACT</name>
<dbReference type="Gene3D" id="3.30.70.270">
    <property type="match status" value="1"/>
</dbReference>
<dbReference type="NCBIfam" id="TIGR00254">
    <property type="entry name" value="GGDEF"/>
    <property type="match status" value="1"/>
</dbReference>
<comment type="subcellular location">
    <subcellularLocation>
        <location evidence="1">Cell membrane</location>
        <topology evidence="1">Multi-pass membrane protein</topology>
    </subcellularLocation>
</comment>
<dbReference type="InterPro" id="IPR043128">
    <property type="entry name" value="Rev_trsase/Diguanyl_cyclase"/>
</dbReference>
<dbReference type="AlphaFoldDB" id="A0A1D7THU1"/>
<evidence type="ECO:0000313" key="10">
    <source>
        <dbReference type="Proteomes" id="UP000094609"/>
    </source>
</evidence>
<dbReference type="CDD" id="cd06225">
    <property type="entry name" value="HAMP"/>
    <property type="match status" value="1"/>
</dbReference>
<keyword evidence="10" id="KW-1185">Reference proteome</keyword>
<dbReference type="InterPro" id="IPR052163">
    <property type="entry name" value="DGC-Regulatory_Protein"/>
</dbReference>
<evidence type="ECO:0000256" key="5">
    <source>
        <dbReference type="ARBA" id="ARBA00023136"/>
    </source>
</evidence>
<dbReference type="STRING" id="1193502.SHALO_0820"/>
<dbReference type="PANTHER" id="PTHR46663:SF3">
    <property type="entry name" value="SLL0267 PROTEIN"/>
    <property type="match status" value="1"/>
</dbReference>
<dbReference type="GO" id="GO:0007165">
    <property type="term" value="P:signal transduction"/>
    <property type="evidence" value="ECO:0007669"/>
    <property type="project" value="InterPro"/>
</dbReference>
<dbReference type="Pfam" id="PF02743">
    <property type="entry name" value="dCache_1"/>
    <property type="match status" value="1"/>
</dbReference>
<keyword evidence="4 6" id="KW-1133">Transmembrane helix</keyword>
<dbReference type="SUPFAM" id="SSF55073">
    <property type="entry name" value="Nucleotide cyclase"/>
    <property type="match status" value="1"/>
</dbReference>
<dbReference type="PROSITE" id="PS50885">
    <property type="entry name" value="HAMP"/>
    <property type="match status" value="1"/>
</dbReference>
<dbReference type="Proteomes" id="UP000094609">
    <property type="component" value="Chromosome"/>
</dbReference>
<evidence type="ECO:0000256" key="3">
    <source>
        <dbReference type="ARBA" id="ARBA00022692"/>
    </source>
</evidence>
<dbReference type="PROSITE" id="PS50887">
    <property type="entry name" value="GGDEF"/>
    <property type="match status" value="1"/>
</dbReference>